<protein>
    <submittedName>
        <fullName evidence="2">Uncharacterized protein</fullName>
    </submittedName>
</protein>
<evidence type="ECO:0000313" key="3">
    <source>
        <dbReference type="Proteomes" id="UP000784294"/>
    </source>
</evidence>
<sequence>MRSVCFCPLRVVSSCLQAIGANMHRFGLRKRMASAVGGVEGLRKRLIQCHHTLAKPDSLIDCMVKEHILRLPVNLRNMRSLREVYLRSIVRYPILYRMILRRRTIMPQELQHFLSRIMEATDLSDKVLISAAQPCAQMDHEEARRPSPGAAKTVARAPKTSNSRVRHFSAAAKELDASGFLPGGPRLPERQRAGRISMKSQTYRRRRGTDAPATGVQAFSEHGAMLIGWGLEAPEDEDDENEDSVSQNEEVEEEGEEAKEEEREEEEEKEEEEEEEEE</sequence>
<reference evidence="2" key="1">
    <citation type="submission" date="2018-11" db="EMBL/GenBank/DDBJ databases">
        <authorList>
            <consortium name="Pathogen Informatics"/>
        </authorList>
    </citation>
    <scope>NUCLEOTIDE SEQUENCE</scope>
</reference>
<gene>
    <name evidence="2" type="ORF">PXEA_LOCUS19312</name>
</gene>
<evidence type="ECO:0000313" key="2">
    <source>
        <dbReference type="EMBL" id="VEL25872.1"/>
    </source>
</evidence>
<dbReference type="AlphaFoldDB" id="A0A3S5AK75"/>
<feature type="compositionally biased region" description="Acidic residues" evidence="1">
    <location>
        <begin position="233"/>
        <end position="278"/>
    </location>
</feature>
<name>A0A3S5AK75_9PLAT</name>
<feature type="non-terminal residue" evidence="2">
    <location>
        <position position="278"/>
    </location>
</feature>
<evidence type="ECO:0000256" key="1">
    <source>
        <dbReference type="SAM" id="MobiDB-lite"/>
    </source>
</evidence>
<organism evidence="2 3">
    <name type="scientific">Protopolystoma xenopodis</name>
    <dbReference type="NCBI Taxonomy" id="117903"/>
    <lineage>
        <taxon>Eukaryota</taxon>
        <taxon>Metazoa</taxon>
        <taxon>Spiralia</taxon>
        <taxon>Lophotrochozoa</taxon>
        <taxon>Platyhelminthes</taxon>
        <taxon>Monogenea</taxon>
        <taxon>Polyopisthocotylea</taxon>
        <taxon>Polystomatidea</taxon>
        <taxon>Polystomatidae</taxon>
        <taxon>Protopolystoma</taxon>
    </lineage>
</organism>
<feature type="region of interest" description="Disordered" evidence="1">
    <location>
        <begin position="140"/>
        <end position="278"/>
    </location>
</feature>
<dbReference type="EMBL" id="CAAALY010076756">
    <property type="protein sequence ID" value="VEL25872.1"/>
    <property type="molecule type" value="Genomic_DNA"/>
</dbReference>
<comment type="caution">
    <text evidence="2">The sequence shown here is derived from an EMBL/GenBank/DDBJ whole genome shotgun (WGS) entry which is preliminary data.</text>
</comment>
<accession>A0A3S5AK75</accession>
<dbReference type="OrthoDB" id="6233843at2759"/>
<proteinExistence type="predicted"/>
<keyword evidence="3" id="KW-1185">Reference proteome</keyword>
<dbReference type="Proteomes" id="UP000784294">
    <property type="component" value="Unassembled WGS sequence"/>
</dbReference>